<gene>
    <name evidence="1" type="ORF">BN1804_02340</name>
</gene>
<dbReference type="AlphaFoldDB" id="A0A094TGH6"/>
<organism evidence="1 2">
    <name type="scientific">Proteus penneri</name>
    <dbReference type="NCBI Taxonomy" id="102862"/>
    <lineage>
        <taxon>Bacteria</taxon>
        <taxon>Pseudomonadati</taxon>
        <taxon>Pseudomonadota</taxon>
        <taxon>Gammaproteobacteria</taxon>
        <taxon>Enterobacterales</taxon>
        <taxon>Morganellaceae</taxon>
        <taxon>Proteus</taxon>
    </lineage>
</organism>
<accession>A0A379EMJ7</accession>
<evidence type="ECO:0000313" key="2">
    <source>
        <dbReference type="Proteomes" id="UP000183920"/>
    </source>
</evidence>
<sequence length="65" mass="7188">MPDIADDANDLTALQINTALANREPPAKSLTGFCIWCREEPVTENSAYCSKECGDDHAQYKRKNG</sequence>
<dbReference type="RefSeq" id="WP_036936127.1">
    <property type="nucleotide sequence ID" value="NZ_CVRY01000004.1"/>
</dbReference>
<reference evidence="2" key="1">
    <citation type="submission" date="2015-06" db="EMBL/GenBank/DDBJ databases">
        <authorList>
            <person name="Urmite Genomes"/>
        </authorList>
    </citation>
    <scope>NUCLEOTIDE SEQUENCE [LARGE SCALE GENOMIC DNA]</scope>
    <source>
        <strain evidence="2">CSUR P1867</strain>
    </source>
</reference>
<protein>
    <submittedName>
        <fullName evidence="1">Uncharacterized protein</fullName>
    </submittedName>
</protein>
<accession>A0A094TGH6</accession>
<proteinExistence type="predicted"/>
<evidence type="ECO:0000313" key="1">
    <source>
        <dbReference type="EMBL" id="CRL63111.1"/>
    </source>
</evidence>
<dbReference type="EMBL" id="CVRY01000004">
    <property type="protein sequence ID" value="CRL63111.1"/>
    <property type="molecule type" value="Genomic_DNA"/>
</dbReference>
<name>A0A094TGH6_9GAMM</name>
<dbReference type="HOGENOM" id="CLU_186082_0_0_6"/>
<dbReference type="PATRIC" id="fig|585.9.peg.2265"/>
<dbReference type="Proteomes" id="UP000183920">
    <property type="component" value="Unassembled WGS sequence"/>
</dbReference>